<reference evidence="1" key="1">
    <citation type="submission" date="2023-03" db="EMBL/GenBank/DDBJ databases">
        <title>Massive genome expansion in bonnet fungi (Mycena s.s.) driven by repeated elements and novel gene families across ecological guilds.</title>
        <authorList>
            <consortium name="Lawrence Berkeley National Laboratory"/>
            <person name="Harder C.B."/>
            <person name="Miyauchi S."/>
            <person name="Viragh M."/>
            <person name="Kuo A."/>
            <person name="Thoen E."/>
            <person name="Andreopoulos B."/>
            <person name="Lu D."/>
            <person name="Skrede I."/>
            <person name="Drula E."/>
            <person name="Henrissat B."/>
            <person name="Morin E."/>
            <person name="Kohler A."/>
            <person name="Barry K."/>
            <person name="LaButti K."/>
            <person name="Morin E."/>
            <person name="Salamov A."/>
            <person name="Lipzen A."/>
            <person name="Mereny Z."/>
            <person name="Hegedus B."/>
            <person name="Baldrian P."/>
            <person name="Stursova M."/>
            <person name="Weitz H."/>
            <person name="Taylor A."/>
            <person name="Grigoriev I.V."/>
            <person name="Nagy L.G."/>
            <person name="Martin F."/>
            <person name="Kauserud H."/>
        </authorList>
    </citation>
    <scope>NUCLEOTIDE SEQUENCE</scope>
    <source>
        <strain evidence="1">CBHHK182m</strain>
    </source>
</reference>
<name>A0AAD7N6U6_9AGAR</name>
<protein>
    <submittedName>
        <fullName evidence="1">Uncharacterized protein</fullName>
    </submittedName>
</protein>
<evidence type="ECO:0000313" key="2">
    <source>
        <dbReference type="Proteomes" id="UP001215598"/>
    </source>
</evidence>
<dbReference type="AlphaFoldDB" id="A0AAD7N6U6"/>
<accession>A0AAD7N6U6</accession>
<evidence type="ECO:0000313" key="1">
    <source>
        <dbReference type="EMBL" id="KAJ7749161.1"/>
    </source>
</evidence>
<proteinExistence type="predicted"/>
<feature type="non-terminal residue" evidence="1">
    <location>
        <position position="262"/>
    </location>
</feature>
<dbReference type="Proteomes" id="UP001215598">
    <property type="component" value="Unassembled WGS sequence"/>
</dbReference>
<gene>
    <name evidence="1" type="ORF">B0H16DRAFT_1691945</name>
</gene>
<keyword evidence="2" id="KW-1185">Reference proteome</keyword>
<sequence>MAAQLCRCPDPTRCRCYAGSLPPSNHMQYTTPPVPQSSLPPQYQSPPPGFTAYAYPQPITFQNNFPATFNHSHAPSTPSPAFRTALGEATNIIHYHQPTQPTKRKHGTKSIDGARKRANNGLVDAPAVFGVGPSSYESSSAAASASDTVFHPAFTNIPDINLGSVLDKPTTNGSAATDVGYFMRGVHTDATPTALPEREVISSRRPDKKEFECTLEKYTTWKMSRANVTPFGTISKPMVACGLTWCSQNSSRGGKEWVHQTS</sequence>
<organism evidence="1 2">
    <name type="scientific">Mycena metata</name>
    <dbReference type="NCBI Taxonomy" id="1033252"/>
    <lineage>
        <taxon>Eukaryota</taxon>
        <taxon>Fungi</taxon>
        <taxon>Dikarya</taxon>
        <taxon>Basidiomycota</taxon>
        <taxon>Agaricomycotina</taxon>
        <taxon>Agaricomycetes</taxon>
        <taxon>Agaricomycetidae</taxon>
        <taxon>Agaricales</taxon>
        <taxon>Marasmiineae</taxon>
        <taxon>Mycenaceae</taxon>
        <taxon>Mycena</taxon>
    </lineage>
</organism>
<dbReference type="EMBL" id="JARKIB010000070">
    <property type="protein sequence ID" value="KAJ7749161.1"/>
    <property type="molecule type" value="Genomic_DNA"/>
</dbReference>
<comment type="caution">
    <text evidence="1">The sequence shown here is derived from an EMBL/GenBank/DDBJ whole genome shotgun (WGS) entry which is preliminary data.</text>
</comment>